<dbReference type="Proteomes" id="UP001153636">
    <property type="component" value="Chromosome 5"/>
</dbReference>
<dbReference type="Gene3D" id="3.40.30.10">
    <property type="entry name" value="Glutaredoxin"/>
    <property type="match status" value="1"/>
</dbReference>
<dbReference type="GO" id="GO:0004364">
    <property type="term" value="F:glutathione transferase activity"/>
    <property type="evidence" value="ECO:0007669"/>
    <property type="project" value="TreeGrafter"/>
</dbReference>
<reference evidence="4" key="1">
    <citation type="submission" date="2022-01" db="EMBL/GenBank/DDBJ databases">
        <authorList>
            <person name="King R."/>
        </authorList>
    </citation>
    <scope>NUCLEOTIDE SEQUENCE</scope>
</reference>
<dbReference type="EMBL" id="OV651817">
    <property type="protein sequence ID" value="CAH1111071.1"/>
    <property type="molecule type" value="Genomic_DNA"/>
</dbReference>
<accession>A0A9P0D744</accession>
<dbReference type="SFLD" id="SFLDG00358">
    <property type="entry name" value="Main_(cytGST)"/>
    <property type="match status" value="1"/>
</dbReference>
<dbReference type="GO" id="GO:0006749">
    <property type="term" value="P:glutathione metabolic process"/>
    <property type="evidence" value="ECO:0007669"/>
    <property type="project" value="TreeGrafter"/>
</dbReference>
<dbReference type="InterPro" id="IPR036282">
    <property type="entry name" value="Glutathione-S-Trfase_C_sf"/>
</dbReference>
<dbReference type="CDD" id="cd03045">
    <property type="entry name" value="GST_N_Delta_Epsilon"/>
    <property type="match status" value="1"/>
</dbReference>
<proteinExistence type="predicted"/>
<keyword evidence="5" id="KW-1185">Reference proteome</keyword>
<dbReference type="FunFam" id="3.40.30.10:FF:000034">
    <property type="entry name" value="glutathione S-transferase 1"/>
    <property type="match status" value="1"/>
</dbReference>
<comment type="subunit">
    <text evidence="1">Homodimer.</text>
</comment>
<evidence type="ECO:0000259" key="3">
    <source>
        <dbReference type="PROSITE" id="PS50405"/>
    </source>
</evidence>
<feature type="domain" description="GST N-terminal" evidence="2">
    <location>
        <begin position="21"/>
        <end position="102"/>
    </location>
</feature>
<dbReference type="InterPro" id="IPR040079">
    <property type="entry name" value="Glutathione_S-Trfase"/>
</dbReference>
<evidence type="ECO:0000256" key="1">
    <source>
        <dbReference type="ARBA" id="ARBA00011738"/>
    </source>
</evidence>
<dbReference type="Pfam" id="PF13417">
    <property type="entry name" value="GST_N_3"/>
    <property type="match status" value="1"/>
</dbReference>
<dbReference type="InterPro" id="IPR036249">
    <property type="entry name" value="Thioredoxin-like_sf"/>
</dbReference>
<dbReference type="InterPro" id="IPR010987">
    <property type="entry name" value="Glutathione-S-Trfase_C-like"/>
</dbReference>
<evidence type="ECO:0000313" key="4">
    <source>
        <dbReference type="EMBL" id="CAH1111071.1"/>
    </source>
</evidence>
<dbReference type="SUPFAM" id="SSF47616">
    <property type="entry name" value="GST C-terminal domain-like"/>
    <property type="match status" value="1"/>
</dbReference>
<dbReference type="Gene3D" id="1.20.1050.10">
    <property type="match status" value="1"/>
</dbReference>
<evidence type="ECO:0000259" key="2">
    <source>
        <dbReference type="PROSITE" id="PS50404"/>
    </source>
</evidence>
<dbReference type="PROSITE" id="PS50405">
    <property type="entry name" value="GST_CTER"/>
    <property type="match status" value="1"/>
</dbReference>
<feature type="domain" description="GST C-terminal" evidence="3">
    <location>
        <begin position="108"/>
        <end position="232"/>
    </location>
</feature>
<dbReference type="AlphaFoldDB" id="A0A9P0D744"/>
<sequence>MENEGVVPLNNKIFDPNMVNHTIDIYYFPMSPPSRAVLMTMRALGIKHNIKITHPMSGDTMKPEFLKMNPLHTIPVIDDNGFILYDSGAIMKYLVDRYGKDDSLYPKDAKKGARVTQRLFYVTGYLFPRFFATHAVIMLGGSVPDADKEKLRESFSYLDKILEDSKWIAGDNMTIADFAIVSLLANIDSAGLYDLSTYANLWQYFQRSKSGMESFGYEEIMQSGADQFGSVFKH</sequence>
<organism evidence="4 5">
    <name type="scientific">Psylliodes chrysocephalus</name>
    <dbReference type="NCBI Taxonomy" id="3402493"/>
    <lineage>
        <taxon>Eukaryota</taxon>
        <taxon>Metazoa</taxon>
        <taxon>Ecdysozoa</taxon>
        <taxon>Arthropoda</taxon>
        <taxon>Hexapoda</taxon>
        <taxon>Insecta</taxon>
        <taxon>Pterygota</taxon>
        <taxon>Neoptera</taxon>
        <taxon>Endopterygota</taxon>
        <taxon>Coleoptera</taxon>
        <taxon>Polyphaga</taxon>
        <taxon>Cucujiformia</taxon>
        <taxon>Chrysomeloidea</taxon>
        <taxon>Chrysomelidae</taxon>
        <taxon>Galerucinae</taxon>
        <taxon>Alticini</taxon>
        <taxon>Psylliodes</taxon>
    </lineage>
</organism>
<dbReference type="OrthoDB" id="2309723at2759"/>
<dbReference type="InterPro" id="IPR004045">
    <property type="entry name" value="Glutathione_S-Trfase_N"/>
</dbReference>
<dbReference type="SFLD" id="SFLDG01153">
    <property type="entry name" value="Main.4:_Theta-like"/>
    <property type="match status" value="1"/>
</dbReference>
<dbReference type="Pfam" id="PF00043">
    <property type="entry name" value="GST_C"/>
    <property type="match status" value="1"/>
</dbReference>
<dbReference type="SUPFAM" id="SSF52833">
    <property type="entry name" value="Thioredoxin-like"/>
    <property type="match status" value="1"/>
</dbReference>
<protein>
    <submittedName>
        <fullName evidence="4">Uncharacterized protein</fullName>
    </submittedName>
</protein>
<dbReference type="CDD" id="cd03177">
    <property type="entry name" value="GST_C_Delta_Epsilon"/>
    <property type="match status" value="1"/>
</dbReference>
<gene>
    <name evidence="4" type="ORF">PSYICH_LOCUS11205</name>
</gene>
<evidence type="ECO:0000313" key="5">
    <source>
        <dbReference type="Proteomes" id="UP001153636"/>
    </source>
</evidence>
<name>A0A9P0D744_9CUCU</name>
<dbReference type="SFLD" id="SFLDS00019">
    <property type="entry name" value="Glutathione_Transferase_(cytos"/>
    <property type="match status" value="1"/>
</dbReference>
<dbReference type="FunFam" id="1.20.1050.10:FF:000007">
    <property type="entry name" value="Glutathione S-transferase 1-1"/>
    <property type="match status" value="1"/>
</dbReference>
<dbReference type="PANTHER" id="PTHR43969">
    <property type="entry name" value="GLUTATHIONE S TRANSFERASE D10, ISOFORM A-RELATED"/>
    <property type="match status" value="1"/>
</dbReference>
<dbReference type="InterPro" id="IPR004046">
    <property type="entry name" value="GST_C"/>
</dbReference>
<dbReference type="PANTHER" id="PTHR43969:SF9">
    <property type="entry name" value="GLUTATHIONE S TRANSFERASE D10, ISOFORM A-RELATED"/>
    <property type="match status" value="1"/>
</dbReference>
<dbReference type="PROSITE" id="PS50404">
    <property type="entry name" value="GST_NTER"/>
    <property type="match status" value="1"/>
</dbReference>